<accession>A0A6J4RUJ6</accession>
<reference evidence="2" key="1">
    <citation type="submission" date="2020-02" db="EMBL/GenBank/DDBJ databases">
        <authorList>
            <person name="Meier V. D."/>
        </authorList>
    </citation>
    <scope>NUCLEOTIDE SEQUENCE</scope>
    <source>
        <strain evidence="2">AVDCRST_MAG91</strain>
    </source>
</reference>
<dbReference type="PANTHER" id="PTHR15020:SF50">
    <property type="entry name" value="UPF0659 PROTEIN YMR090W"/>
    <property type="match status" value="1"/>
</dbReference>
<dbReference type="EMBL" id="CADCVX010000017">
    <property type="protein sequence ID" value="CAA9481937.1"/>
    <property type="molecule type" value="Genomic_DNA"/>
</dbReference>
<name>A0A6J4RUJ6_9SPHN</name>
<evidence type="ECO:0000259" key="1">
    <source>
        <dbReference type="Pfam" id="PF13460"/>
    </source>
</evidence>
<dbReference type="AlphaFoldDB" id="A0A6J4RUJ6"/>
<dbReference type="InterPro" id="IPR036291">
    <property type="entry name" value="NAD(P)-bd_dom_sf"/>
</dbReference>
<sequence>MKTFIIGIAGGVGRRVAQQLLAQGDEVDGLVRNQEKAEELAQSGISTSPGDLVAMSVPELADALRGSDAIVFSAGAGGKDGPDATRQVDGEGPPKLAAAAEMAGVRRFVLVSVFPEAWRERERTDDFENYIKEKKNADTKMVLTGLDWVLVRPSALMDEPGTGQVDLGLAKIHEEISRDDVATTIVEVLGEPGVNHTILEVTAGTTPIREAVMAMAR</sequence>
<feature type="domain" description="NAD(P)-binding" evidence="1">
    <location>
        <begin position="7"/>
        <end position="192"/>
    </location>
</feature>
<gene>
    <name evidence="2" type="ORF">AVDCRST_MAG91-61</name>
</gene>
<dbReference type="CDD" id="cd05243">
    <property type="entry name" value="SDR_a5"/>
    <property type="match status" value="1"/>
</dbReference>
<dbReference type="InterPro" id="IPR016040">
    <property type="entry name" value="NAD(P)-bd_dom"/>
</dbReference>
<dbReference type="SUPFAM" id="SSF51735">
    <property type="entry name" value="NAD(P)-binding Rossmann-fold domains"/>
    <property type="match status" value="1"/>
</dbReference>
<dbReference type="Gene3D" id="3.40.50.720">
    <property type="entry name" value="NAD(P)-binding Rossmann-like Domain"/>
    <property type="match status" value="1"/>
</dbReference>
<protein>
    <recommendedName>
        <fullName evidence="1">NAD(P)-binding domain-containing protein</fullName>
    </recommendedName>
</protein>
<evidence type="ECO:0000313" key="2">
    <source>
        <dbReference type="EMBL" id="CAA9481937.1"/>
    </source>
</evidence>
<organism evidence="2">
    <name type="scientific">uncultured Sphingomonadaceae bacterium</name>
    <dbReference type="NCBI Taxonomy" id="169976"/>
    <lineage>
        <taxon>Bacteria</taxon>
        <taxon>Pseudomonadati</taxon>
        <taxon>Pseudomonadota</taxon>
        <taxon>Alphaproteobacteria</taxon>
        <taxon>Sphingomonadales</taxon>
        <taxon>Sphingomonadaceae</taxon>
        <taxon>environmental samples</taxon>
    </lineage>
</organism>
<proteinExistence type="predicted"/>
<dbReference type="Pfam" id="PF13460">
    <property type="entry name" value="NAD_binding_10"/>
    <property type="match status" value="1"/>
</dbReference>
<dbReference type="PANTHER" id="PTHR15020">
    <property type="entry name" value="FLAVIN REDUCTASE-RELATED"/>
    <property type="match status" value="1"/>
</dbReference>